<keyword evidence="7 15" id="KW-0997">Cell inner membrane</keyword>
<dbReference type="SUPFAM" id="SSF52467">
    <property type="entry name" value="DHS-like NAD/FAD-binding domain"/>
    <property type="match status" value="1"/>
</dbReference>
<evidence type="ECO:0000256" key="5">
    <source>
        <dbReference type="ARBA" id="ARBA00014581"/>
    </source>
</evidence>
<evidence type="ECO:0000259" key="17">
    <source>
        <dbReference type="Pfam" id="PF02233"/>
    </source>
</evidence>
<evidence type="ECO:0000256" key="3">
    <source>
        <dbReference type="ARBA" id="ARBA00007919"/>
    </source>
</evidence>
<evidence type="ECO:0000256" key="9">
    <source>
        <dbReference type="ARBA" id="ARBA00022857"/>
    </source>
</evidence>
<keyword evidence="12 15" id="KW-0520">NAD</keyword>
<comment type="catalytic activity">
    <reaction evidence="14 15">
        <text>NAD(+) + NADPH + H(+)(in) = NADH + NADP(+) + H(+)(out)</text>
        <dbReference type="Rhea" id="RHEA:47992"/>
        <dbReference type="ChEBI" id="CHEBI:15378"/>
        <dbReference type="ChEBI" id="CHEBI:57540"/>
        <dbReference type="ChEBI" id="CHEBI:57783"/>
        <dbReference type="ChEBI" id="CHEBI:57945"/>
        <dbReference type="ChEBI" id="CHEBI:58349"/>
        <dbReference type="EC" id="7.1.1.1"/>
    </reaction>
</comment>
<evidence type="ECO:0000256" key="2">
    <source>
        <dbReference type="ARBA" id="ARBA00004429"/>
    </source>
</evidence>
<dbReference type="EC" id="7.1.1.1" evidence="4 15"/>
<evidence type="ECO:0000256" key="10">
    <source>
        <dbReference type="ARBA" id="ARBA00022967"/>
    </source>
</evidence>
<dbReference type="GO" id="GO:0008750">
    <property type="term" value="F:proton-translocating NAD(P)+ transhydrogenase activity"/>
    <property type="evidence" value="ECO:0007669"/>
    <property type="project" value="UniProtKB-EC"/>
</dbReference>
<keyword evidence="6 15" id="KW-1003">Cell membrane</keyword>
<comment type="similarity">
    <text evidence="3 15">Belongs to the PNT beta subunit family.</text>
</comment>
<dbReference type="GO" id="GO:0050661">
    <property type="term" value="F:NADP binding"/>
    <property type="evidence" value="ECO:0007669"/>
    <property type="project" value="InterPro"/>
</dbReference>
<evidence type="ECO:0000313" key="18">
    <source>
        <dbReference type="EMBL" id="AKU91879.1"/>
    </source>
</evidence>
<protein>
    <recommendedName>
        <fullName evidence="5 15">NAD(P) transhydrogenase subunit beta</fullName>
        <ecNumber evidence="4 15">7.1.1.1</ecNumber>
    </recommendedName>
    <alternativeName>
        <fullName evidence="15">Nicotinamide nucleotide transhydrogenase subunit beta</fullName>
    </alternativeName>
</protein>
<feature type="transmembrane region" description="Helical" evidence="16">
    <location>
        <begin position="6"/>
        <end position="24"/>
    </location>
</feature>
<keyword evidence="19" id="KW-1185">Reference proteome</keyword>
<evidence type="ECO:0000256" key="11">
    <source>
        <dbReference type="ARBA" id="ARBA00022989"/>
    </source>
</evidence>
<keyword evidence="8 16" id="KW-0812">Transmembrane</keyword>
<feature type="transmembrane region" description="Helical" evidence="16">
    <location>
        <begin position="91"/>
        <end position="111"/>
    </location>
</feature>
<keyword evidence="11 16" id="KW-1133">Transmembrane helix</keyword>
<evidence type="ECO:0000256" key="15">
    <source>
        <dbReference type="PIRNR" id="PIRNR000204"/>
    </source>
</evidence>
<accession>A0A0K1PFI8</accession>
<organism evidence="18 19">
    <name type="scientific">Vulgatibacter incomptus</name>
    <dbReference type="NCBI Taxonomy" id="1391653"/>
    <lineage>
        <taxon>Bacteria</taxon>
        <taxon>Pseudomonadati</taxon>
        <taxon>Myxococcota</taxon>
        <taxon>Myxococcia</taxon>
        <taxon>Myxococcales</taxon>
        <taxon>Cystobacterineae</taxon>
        <taxon>Vulgatibacteraceae</taxon>
        <taxon>Vulgatibacter</taxon>
    </lineage>
</organism>
<feature type="transmembrane region" description="Helical" evidence="16">
    <location>
        <begin position="36"/>
        <end position="56"/>
    </location>
</feature>
<feature type="transmembrane region" description="Helical" evidence="16">
    <location>
        <begin position="62"/>
        <end position="79"/>
    </location>
</feature>
<proteinExistence type="inferred from homology"/>
<dbReference type="InterPro" id="IPR029035">
    <property type="entry name" value="DHS-like_NAD/FAD-binding_dom"/>
</dbReference>
<evidence type="ECO:0000256" key="8">
    <source>
        <dbReference type="ARBA" id="ARBA00022692"/>
    </source>
</evidence>
<dbReference type="GO" id="GO:0005886">
    <property type="term" value="C:plasma membrane"/>
    <property type="evidence" value="ECO:0007669"/>
    <property type="project" value="UniProtKB-SubCell"/>
</dbReference>
<evidence type="ECO:0000256" key="1">
    <source>
        <dbReference type="ARBA" id="ARBA00003943"/>
    </source>
</evidence>
<feature type="transmembrane region" description="Helical" evidence="16">
    <location>
        <begin position="131"/>
        <end position="153"/>
    </location>
</feature>
<dbReference type="PATRIC" id="fig|1391653.3.peg.2365"/>
<feature type="domain" description="NADP transhydrogenase beta-like" evidence="17">
    <location>
        <begin position="10"/>
        <end position="472"/>
    </location>
</feature>
<gene>
    <name evidence="18" type="ORF">AKJ08_2266</name>
</gene>
<dbReference type="EMBL" id="CP012332">
    <property type="protein sequence ID" value="AKU91879.1"/>
    <property type="molecule type" value="Genomic_DNA"/>
</dbReference>
<evidence type="ECO:0000256" key="7">
    <source>
        <dbReference type="ARBA" id="ARBA00022519"/>
    </source>
</evidence>
<dbReference type="PANTHER" id="PTHR44758">
    <property type="entry name" value="NAD(P) TRANSHYDROGENASE SUBUNIT BETA"/>
    <property type="match status" value="1"/>
</dbReference>
<evidence type="ECO:0000256" key="4">
    <source>
        <dbReference type="ARBA" id="ARBA00012943"/>
    </source>
</evidence>
<dbReference type="InterPro" id="IPR012136">
    <property type="entry name" value="NADH_DH_b"/>
</dbReference>
<sequence length="478" mass="49144">MSGAVGIAVALIYLVSAILFVFGLKRLARVRTARQGNGIAAFAMLLAIVGTLVELGWVDYRWILAGLVAGSAIGAVIAVRVPMTAMPEMVAILNGFGGAASALVAISIYWVDIVEPSRAGTAASLMGGAEALTAFLSILIGGVTFSGSVVAYAKLNGSLPGRPILLPGRHALNLVLLAASVALGLAFSYTVGDPAEGAVAAWGLLGASLALGVLLVIPIGGADMPVVVSLLNSYSGLAACATGFVIGNNLLIISGAMVGAAGIILTRIMCEAMNRSLVSVVLGGFGGGDSATAEGAASGEYSNTRSAGAEEAAMVLEAARKVVVVPGYGLAVAQAQHAVRELGELLEKRGAAVTYAIHPVAGRMPGHMNVLLAEADIPYEKLWEMDRINPELRDTDVAIVLGANDVVNPAALVKKDSPIFGMPILEVHHARTVFVVKRSLGAGYAGIKNELFEQPNTMMIFGDAKKVLQELIGELKQL</sequence>
<evidence type="ECO:0000256" key="6">
    <source>
        <dbReference type="ARBA" id="ARBA00022475"/>
    </source>
</evidence>
<feature type="transmembrane region" description="Helical" evidence="16">
    <location>
        <begin position="198"/>
        <end position="219"/>
    </location>
</feature>
<dbReference type="STRING" id="1391653.AKJ08_2266"/>
<evidence type="ECO:0000256" key="13">
    <source>
        <dbReference type="ARBA" id="ARBA00023136"/>
    </source>
</evidence>
<dbReference type="Pfam" id="PF02233">
    <property type="entry name" value="PNTB"/>
    <property type="match status" value="1"/>
</dbReference>
<keyword evidence="9 15" id="KW-0521">NADP</keyword>
<dbReference type="Proteomes" id="UP000055590">
    <property type="component" value="Chromosome"/>
</dbReference>
<dbReference type="AlphaFoldDB" id="A0A0K1PFI8"/>
<name>A0A0K1PFI8_9BACT</name>
<dbReference type="OrthoDB" id="9763786at2"/>
<feature type="transmembrane region" description="Helical" evidence="16">
    <location>
        <begin position="252"/>
        <end position="270"/>
    </location>
</feature>
<dbReference type="InterPro" id="IPR034300">
    <property type="entry name" value="PNTB-like"/>
</dbReference>
<reference evidence="18 19" key="1">
    <citation type="submission" date="2015-08" db="EMBL/GenBank/DDBJ databases">
        <authorList>
            <person name="Babu N.S."/>
            <person name="Beckwith C.J."/>
            <person name="Beseler K.G."/>
            <person name="Brison A."/>
            <person name="Carone J.V."/>
            <person name="Caskin T.P."/>
            <person name="Diamond M."/>
            <person name="Durham M.E."/>
            <person name="Foxe J.M."/>
            <person name="Go M."/>
            <person name="Henderson B.A."/>
            <person name="Jones I.B."/>
            <person name="McGettigan J.A."/>
            <person name="Micheletti S.J."/>
            <person name="Nasrallah M.E."/>
            <person name="Ortiz D."/>
            <person name="Piller C.R."/>
            <person name="Privatt S.R."/>
            <person name="Schneider S.L."/>
            <person name="Sharp S."/>
            <person name="Smith T.C."/>
            <person name="Stanton J.D."/>
            <person name="Ullery H.E."/>
            <person name="Wilson R.J."/>
            <person name="Serrano M.G."/>
            <person name="Buck G."/>
            <person name="Lee V."/>
            <person name="Wang Y."/>
            <person name="Carvalho R."/>
            <person name="Voegtly L."/>
            <person name="Shi R."/>
            <person name="Duckworth R."/>
            <person name="Johnson A."/>
            <person name="Loviza R."/>
            <person name="Walstead R."/>
            <person name="Shah Z."/>
            <person name="Kiflezghi M."/>
            <person name="Wade K."/>
            <person name="Ball S.L."/>
            <person name="Bradley K.W."/>
            <person name="Asai D.J."/>
            <person name="Bowman C.A."/>
            <person name="Russell D.A."/>
            <person name="Pope W.H."/>
            <person name="Jacobs-Sera D."/>
            <person name="Hendrix R.W."/>
            <person name="Hatfull G.F."/>
        </authorList>
    </citation>
    <scope>NUCLEOTIDE SEQUENCE [LARGE SCALE GENOMIC DNA]</scope>
    <source>
        <strain evidence="18 19">DSM 27710</strain>
    </source>
</reference>
<dbReference type="RefSeq" id="WP_050726128.1">
    <property type="nucleotide sequence ID" value="NZ_CP012332.1"/>
</dbReference>
<dbReference type="Gene3D" id="3.40.50.1220">
    <property type="entry name" value="TPP-binding domain"/>
    <property type="match status" value="1"/>
</dbReference>
<keyword evidence="10 15" id="KW-1278">Translocase</keyword>
<feature type="transmembrane region" description="Helical" evidence="16">
    <location>
        <begin position="174"/>
        <end position="192"/>
    </location>
</feature>
<dbReference type="PANTHER" id="PTHR44758:SF1">
    <property type="entry name" value="NAD(P) TRANSHYDROGENASE SUBUNIT BETA"/>
    <property type="match status" value="1"/>
</dbReference>
<evidence type="ECO:0000256" key="12">
    <source>
        <dbReference type="ARBA" id="ARBA00023027"/>
    </source>
</evidence>
<comment type="subcellular location">
    <subcellularLocation>
        <location evidence="2">Cell inner membrane</location>
        <topology evidence="2">Multi-pass membrane protein</topology>
    </subcellularLocation>
</comment>
<dbReference type="PIRSF" id="PIRSF000204">
    <property type="entry name" value="PNTB"/>
    <property type="match status" value="1"/>
</dbReference>
<evidence type="ECO:0000313" key="19">
    <source>
        <dbReference type="Proteomes" id="UP000055590"/>
    </source>
</evidence>
<keyword evidence="13 15" id="KW-0472">Membrane</keyword>
<evidence type="ECO:0000256" key="14">
    <source>
        <dbReference type="ARBA" id="ARBA00048202"/>
    </source>
</evidence>
<evidence type="ECO:0000256" key="16">
    <source>
        <dbReference type="SAM" id="Phobius"/>
    </source>
</evidence>
<dbReference type="KEGG" id="vin:AKJ08_2266"/>
<comment type="function">
    <text evidence="1 15">The transhydrogenation between NADH and NADP is coupled to respiration and ATP hydrolysis and functions as a proton pump across the membrane.</text>
</comment>